<evidence type="ECO:0000313" key="1">
    <source>
        <dbReference type="EMBL" id="KAL3510461.1"/>
    </source>
</evidence>
<comment type="caution">
    <text evidence="1">The sequence shown here is derived from an EMBL/GenBank/DDBJ whole genome shotgun (WGS) entry which is preliminary data.</text>
</comment>
<name>A0ABD2YV65_9GENT</name>
<protein>
    <submittedName>
        <fullName evidence="1">Uncharacterized protein</fullName>
    </submittedName>
</protein>
<evidence type="ECO:0000313" key="2">
    <source>
        <dbReference type="Proteomes" id="UP001630127"/>
    </source>
</evidence>
<accession>A0ABD2YV65</accession>
<reference evidence="1 2" key="1">
    <citation type="submission" date="2024-11" db="EMBL/GenBank/DDBJ databases">
        <title>A near-complete genome assembly of Cinchona calisaya.</title>
        <authorList>
            <person name="Lian D.C."/>
            <person name="Zhao X.W."/>
            <person name="Wei L."/>
        </authorList>
    </citation>
    <scope>NUCLEOTIDE SEQUENCE [LARGE SCALE GENOMIC DNA]</scope>
    <source>
        <tissue evidence="1">Nenye</tissue>
    </source>
</reference>
<dbReference type="Proteomes" id="UP001630127">
    <property type="component" value="Unassembled WGS sequence"/>
</dbReference>
<dbReference type="AlphaFoldDB" id="A0ABD2YV65"/>
<organism evidence="1 2">
    <name type="scientific">Cinchona calisaya</name>
    <dbReference type="NCBI Taxonomy" id="153742"/>
    <lineage>
        <taxon>Eukaryota</taxon>
        <taxon>Viridiplantae</taxon>
        <taxon>Streptophyta</taxon>
        <taxon>Embryophyta</taxon>
        <taxon>Tracheophyta</taxon>
        <taxon>Spermatophyta</taxon>
        <taxon>Magnoliopsida</taxon>
        <taxon>eudicotyledons</taxon>
        <taxon>Gunneridae</taxon>
        <taxon>Pentapetalae</taxon>
        <taxon>asterids</taxon>
        <taxon>lamiids</taxon>
        <taxon>Gentianales</taxon>
        <taxon>Rubiaceae</taxon>
        <taxon>Cinchonoideae</taxon>
        <taxon>Cinchoneae</taxon>
        <taxon>Cinchona</taxon>
    </lineage>
</organism>
<keyword evidence="2" id="KW-1185">Reference proteome</keyword>
<gene>
    <name evidence="1" type="ORF">ACH5RR_029862</name>
</gene>
<sequence>MVQLNSDFMPMEGLELRNELDILLEQKEIYWKQRAKINWLIDEDRNTKYFHHKENQRRRKKLIEGLLLENRDWIATDKEDPRSFQESELVSCPIKRILLTKKSCPKVLHLNLIGTPNIQSIGIPGFEAYQMQVEKYSDRWNATQVPNVTPVSSPEHTSFTSTDRGTSSISSLILGSSPKFLSEIDWNLKKDKLSYHKEYDDVVESDSDADTEILRSSSTSVSSHQWVANILSSAHESQVFNRMLNPMFESLDRKISVLGQKAEVGVLKYRPDVELSTNVRDMVSLTRKSPLDPPPLYSVCQHKAPVFGKLLRWFTYAKLEHATRMDNKRLVGFTHRRQDKGMLVAMKLDKGKGVGLGAMGIP</sequence>
<proteinExistence type="predicted"/>
<dbReference type="EMBL" id="JBJUIK010000012">
    <property type="protein sequence ID" value="KAL3510461.1"/>
    <property type="molecule type" value="Genomic_DNA"/>
</dbReference>